<sequence length="1869" mass="205799">MSQRELNDLIQQRVKVVYARWERGEGDPELQAAKAEVERLNVVSGNRRDPGATGDRGVDLANLALAAQYRAHDDFRGVLAPHLAEVALQGIEDGLAGWQRDPVLPGPWTAAMQASQLLRDSATREQRFDSHVEQVVARLTPDERRHRAAELEALADALDVLGLSSVKCGHTYSRPDGRVGRSGGHPLGRNLRDLAATLTLSAPQPAAPPGSVGTASALAAENARGPEEPRVPADQPARARTLVRALEDYAARYGHPGAPGGGGPEAAARYVIEGHVRDATREEWDWAYRYLREHPQLLDGTVKTDEQLADERAQEAEVAAELAAEARVAFDGGDRQRALDLIAQAEELDPQNSPRWDRIRGVISAQAPTEPRTGPRVSDPDRRSPSEPSERQAAELPEAKVHRPSAVTPPARFRPVGTEPLVPSGSVARTRANIAALRTLRTLRTDERPATEAEQRIIAAWSGWGAVPEVFDSARSEFAWAREELASLLSEAEWKSAARSTLNAHYTDPGLVAPIWRALQELGFTEGRVLEPGCGSGNFIAAAPDGARMVGVEVEAATAQVAAALYPDAQILSESFADTTAPEGAFDLTVGNVPFAKSVLTDRQYNRGGHSIHNHFLIKSLHLTAPGGLVAVITSRYTLDAANPAARREMAELADLVGAIRLPRAAHQRAAGTPVVTDLLVLRRREPDAEPVPDDWEMTQLVAVDGQEIRISSYFAEHPEMICGTLAVGRGQFSDAEPTVISERPAAELLREKLELLVARAHVAGLAHSPTVAVSASSRAALVARSAELPAGHLMIEGDEFVQINQGAAEPFAVPRTQRPELRELLGLRDTVVALLEAEAASLEPTAEIDQLRAQLKDRYDGYSERFGPLNRFTWRRTGRTHPETGEEILARIQAKQGGFRSDPDSVLVYALENFDSTSQQATKADIFTQRVVAPRTPRLGADSPEDALAICMDTHGRADLDEIARLLGVGPDEARARLARLVFDDPAAPGTLIPAAEYLSGQVRDKLALARAAATEATDDRFAANIAALEEVVPPDIAPEDIVARFGASWIDGRYVEQFLRETLEDPSLTVEHPYGSQWLVKGRDFGINATSTWGTEDLSAPQIASALLKQQPITVHDEFEYTSPEGSTSIRRKLNVSKTVAAQAKADQLTERFSDWVWEDPQRAVTLARVYNDRFNSLVLRNYDEVELSLPGLALTFEPNPHQVAAVARMISEPAVGLYHEVGAGKTAEMAMGVMELRRLKMIRKPAIVIPNHMLEQWAREFQQLYPQAKVLAASSADLTRDRRRAFVARIATGDWDAVILTRSAFERIPMTAEAQGAYLDNELAELRAALEREKAEGIRSLSTKRMEARLLSAEERIKEKLARDYDPAVTFERSGIDYVVVDEAHDYKNLRTVSNIPGAAIEGSNRATDLDMKLHYLRNRHGLRVGTLATATPIANSITEAHVMQRYLRPDLLDAAGVRDFDTWAATFGQSTTDVELSPDGGSFRLKQRFARFHNVPELLRMWWVSGDVKTAEDLKLPRPELLPRPEDGQRAPRTFVIPPSPQLQDYIVELAARAEKVQQRAVEPDQDNMLLISSNGRAAALDMRLVGQQAPPGESKIDVAADEIARIWQENRDNVYYEKKSTREQPVRGALQLVFCDLSTPHPERWNVYEALRELLVERGLPAQQIRFIHEARNDREKGELFEACRTGRVSVLVGSTAKMGVGTNVQDRAIALHHLDCPWRPADLAQRDGRALRRGNQHSEIGLYRYVVEGSFDAYSWQTVGRKATFIAQVMRGRLDQREIEDIGDSALSYNEVKALAAGNPLLLDKAKADADLARLERLERSHVQARSRLRYSIEQNQRAIGRLEGNISSIEAAVVRVRVLMSL</sequence>
<dbReference type="Proteomes" id="UP001501598">
    <property type="component" value="Unassembled WGS sequence"/>
</dbReference>
<evidence type="ECO:0000256" key="1">
    <source>
        <dbReference type="SAM" id="Coils"/>
    </source>
</evidence>
<dbReference type="SMART" id="SM00490">
    <property type="entry name" value="HELICc"/>
    <property type="match status" value="1"/>
</dbReference>
<dbReference type="Pfam" id="PF00271">
    <property type="entry name" value="Helicase_C"/>
    <property type="match status" value="1"/>
</dbReference>
<dbReference type="InterPro" id="IPR052933">
    <property type="entry name" value="DNA_Protect_Modify"/>
</dbReference>
<protein>
    <recommendedName>
        <fullName evidence="3">Helicase C-terminal domain-containing protein</fullName>
    </recommendedName>
</protein>
<organism evidence="4 5">
    <name type="scientific">Pseudonocardia xishanensis</name>
    <dbReference type="NCBI Taxonomy" id="630995"/>
    <lineage>
        <taxon>Bacteria</taxon>
        <taxon>Bacillati</taxon>
        <taxon>Actinomycetota</taxon>
        <taxon>Actinomycetes</taxon>
        <taxon>Pseudonocardiales</taxon>
        <taxon>Pseudonocardiaceae</taxon>
        <taxon>Pseudonocardia</taxon>
    </lineage>
</organism>
<keyword evidence="5" id="KW-1185">Reference proteome</keyword>
<evidence type="ECO:0000259" key="3">
    <source>
        <dbReference type="PROSITE" id="PS51194"/>
    </source>
</evidence>
<proteinExistence type="predicted"/>
<evidence type="ECO:0000313" key="5">
    <source>
        <dbReference type="Proteomes" id="UP001501598"/>
    </source>
</evidence>
<dbReference type="SUPFAM" id="SSF53335">
    <property type="entry name" value="S-adenosyl-L-methionine-dependent methyltransferases"/>
    <property type="match status" value="1"/>
</dbReference>
<dbReference type="InterPro" id="IPR027417">
    <property type="entry name" value="P-loop_NTPase"/>
</dbReference>
<name>A0ABP8RZS8_9PSEU</name>
<dbReference type="PROSITE" id="PS51194">
    <property type="entry name" value="HELICASE_CTER"/>
    <property type="match status" value="1"/>
</dbReference>
<dbReference type="Pfam" id="PF00176">
    <property type="entry name" value="SNF2-rel_dom"/>
    <property type="match status" value="1"/>
</dbReference>
<dbReference type="EMBL" id="BAABGT010000086">
    <property type="protein sequence ID" value="GAA4554905.1"/>
    <property type="molecule type" value="Genomic_DNA"/>
</dbReference>
<evidence type="ECO:0000256" key="2">
    <source>
        <dbReference type="SAM" id="MobiDB-lite"/>
    </source>
</evidence>
<dbReference type="PANTHER" id="PTHR41313">
    <property type="entry name" value="ADENINE-SPECIFIC METHYLTRANSFERASE"/>
    <property type="match status" value="1"/>
</dbReference>
<dbReference type="Gene3D" id="3.40.50.300">
    <property type="entry name" value="P-loop containing nucleotide triphosphate hydrolases"/>
    <property type="match status" value="2"/>
</dbReference>
<dbReference type="SUPFAM" id="SSF52540">
    <property type="entry name" value="P-loop containing nucleoside triphosphate hydrolases"/>
    <property type="match status" value="2"/>
</dbReference>
<feature type="compositionally biased region" description="Basic and acidic residues" evidence="2">
    <location>
        <begin position="378"/>
        <end position="401"/>
    </location>
</feature>
<dbReference type="InterPro" id="IPR001650">
    <property type="entry name" value="Helicase_C-like"/>
</dbReference>
<feature type="domain" description="Helicase C-terminal" evidence="3">
    <location>
        <begin position="1615"/>
        <end position="1791"/>
    </location>
</feature>
<dbReference type="InterPro" id="IPR000330">
    <property type="entry name" value="SNF2_N"/>
</dbReference>
<feature type="region of interest" description="Disordered" evidence="2">
    <location>
        <begin position="201"/>
        <end position="237"/>
    </location>
</feature>
<reference evidence="5" key="1">
    <citation type="journal article" date="2019" name="Int. J. Syst. Evol. Microbiol.">
        <title>The Global Catalogue of Microorganisms (GCM) 10K type strain sequencing project: providing services to taxonomists for standard genome sequencing and annotation.</title>
        <authorList>
            <consortium name="The Broad Institute Genomics Platform"/>
            <consortium name="The Broad Institute Genome Sequencing Center for Infectious Disease"/>
            <person name="Wu L."/>
            <person name="Ma J."/>
        </authorList>
    </citation>
    <scope>NUCLEOTIDE SEQUENCE [LARGE SCALE GENOMIC DNA]</scope>
    <source>
        <strain evidence="5">JCM 17906</strain>
    </source>
</reference>
<dbReference type="RefSeq" id="WP_345424481.1">
    <property type="nucleotide sequence ID" value="NZ_BAABGT010000086.1"/>
</dbReference>
<gene>
    <name evidence="4" type="ORF">GCM10023175_54110</name>
</gene>
<dbReference type="InterPro" id="IPR029063">
    <property type="entry name" value="SAM-dependent_MTases_sf"/>
</dbReference>
<comment type="caution">
    <text evidence="4">The sequence shown here is derived from an EMBL/GenBank/DDBJ whole genome shotgun (WGS) entry which is preliminary data.</text>
</comment>
<keyword evidence="1" id="KW-0175">Coiled coil</keyword>
<dbReference type="InterPro" id="IPR014001">
    <property type="entry name" value="Helicase_ATP-bd"/>
</dbReference>
<dbReference type="Gene3D" id="3.40.50.150">
    <property type="entry name" value="Vaccinia Virus protein VP39"/>
    <property type="match status" value="1"/>
</dbReference>
<dbReference type="CDD" id="cd02440">
    <property type="entry name" value="AdoMet_MTases"/>
    <property type="match status" value="1"/>
</dbReference>
<accession>A0ABP8RZS8</accession>
<feature type="region of interest" description="Disordered" evidence="2">
    <location>
        <begin position="350"/>
        <end position="424"/>
    </location>
</feature>
<dbReference type="SMART" id="SM00487">
    <property type="entry name" value="DEXDc"/>
    <property type="match status" value="1"/>
</dbReference>
<dbReference type="PANTHER" id="PTHR41313:SF1">
    <property type="entry name" value="DNA METHYLASE ADENINE-SPECIFIC DOMAIN-CONTAINING PROTEIN"/>
    <property type="match status" value="1"/>
</dbReference>
<feature type="coiled-coil region" evidence="1">
    <location>
        <begin position="1319"/>
        <end position="1366"/>
    </location>
</feature>
<dbReference type="PRINTS" id="PR00507">
    <property type="entry name" value="N12N6MTFRASE"/>
</dbReference>
<evidence type="ECO:0000313" key="4">
    <source>
        <dbReference type="EMBL" id="GAA4554905.1"/>
    </source>
</evidence>